<dbReference type="NCBIfam" id="TIGR01353">
    <property type="entry name" value="dGTP_triPase"/>
    <property type="match status" value="1"/>
</dbReference>
<dbReference type="InterPro" id="IPR006261">
    <property type="entry name" value="dGTPase"/>
</dbReference>
<evidence type="ECO:0000259" key="2">
    <source>
        <dbReference type="PROSITE" id="PS51831"/>
    </source>
</evidence>
<proteinExistence type="predicted"/>
<dbReference type="SMART" id="SM00471">
    <property type="entry name" value="HDc"/>
    <property type="match status" value="1"/>
</dbReference>
<dbReference type="InterPro" id="IPR006674">
    <property type="entry name" value="HD_domain"/>
</dbReference>
<dbReference type="SUPFAM" id="SSF109604">
    <property type="entry name" value="HD-domain/PDEase-like"/>
    <property type="match status" value="1"/>
</dbReference>
<dbReference type="Proteomes" id="UP000028511">
    <property type="component" value="Unassembled WGS sequence"/>
</dbReference>
<evidence type="ECO:0000313" key="3">
    <source>
        <dbReference type="EMBL" id="CDG95897.1"/>
    </source>
</evidence>
<comment type="caution">
    <text evidence="3">The sequence shown here is derived from an EMBL/GenBank/DDBJ whole genome shotgun (WGS) entry which is preliminary data.</text>
</comment>
<evidence type="ECO:0000256" key="1">
    <source>
        <dbReference type="ARBA" id="ARBA00022801"/>
    </source>
</evidence>
<dbReference type="GO" id="GO:0008832">
    <property type="term" value="F:dGTPase activity"/>
    <property type="evidence" value="ECO:0007669"/>
    <property type="project" value="UniProtKB-EC"/>
</dbReference>
<protein>
    <submittedName>
        <fullName evidence="3">Deoxyguanosine triphosphate triphosphohydrolase</fullName>
        <ecNumber evidence="3">3.1.5.1</ecNumber>
    </submittedName>
</protein>
<dbReference type="InterPro" id="IPR050135">
    <property type="entry name" value="dGTPase-like"/>
</dbReference>
<sequence>MTKIDFKQKLNYQRKYSNSSIHPDDEDQVNRQFESDRGRIINSAAIRRLQQKTQVFPLERNAAVRSRLTHSLEVQQIGRYISKTIIAELTKQNLLEKYGLSDRLLAFESLIEMACLMHDIGNPPFGHFGEAAIRDWFSRRLDPDYFSDCASESTARQDGCKVAALSYNGEAKKDLFRRQLRKYLFIVFTKTH</sequence>
<organism evidence="3">
    <name type="scientific">Xenorhabdus bovienii str. puntauvense</name>
    <dbReference type="NCBI Taxonomy" id="1398201"/>
    <lineage>
        <taxon>Bacteria</taxon>
        <taxon>Pseudomonadati</taxon>
        <taxon>Pseudomonadota</taxon>
        <taxon>Gammaproteobacteria</taxon>
        <taxon>Enterobacterales</taxon>
        <taxon>Morganellaceae</taxon>
        <taxon>Xenorhabdus</taxon>
    </lineage>
</organism>
<dbReference type="EC" id="3.1.5.1" evidence="3"/>
<dbReference type="FunFam" id="1.10.3210.10:FF:000009">
    <property type="entry name" value="Deoxyguanosinetriphosphate triphosphohydrolase"/>
    <property type="match status" value="1"/>
</dbReference>
<accession>A0A077NCE4</accession>
<dbReference type="Gene3D" id="1.10.3210.10">
    <property type="entry name" value="Hypothetical protein af1432"/>
    <property type="match status" value="1"/>
</dbReference>
<dbReference type="Pfam" id="PF01966">
    <property type="entry name" value="HD"/>
    <property type="match status" value="1"/>
</dbReference>
<name>A0A077NCE4_XENBV</name>
<dbReference type="PANTHER" id="PTHR11373">
    <property type="entry name" value="DEOXYNUCLEOSIDE TRIPHOSPHATE TRIPHOSPHOHYDROLASE"/>
    <property type="match status" value="1"/>
</dbReference>
<dbReference type="InterPro" id="IPR003607">
    <property type="entry name" value="HD/PDEase_dom"/>
</dbReference>
<dbReference type="PANTHER" id="PTHR11373:SF32">
    <property type="entry name" value="DEOXYGUANOSINETRIPHOSPHATE TRIPHOSPHOHYDROLASE"/>
    <property type="match status" value="1"/>
</dbReference>
<dbReference type="GO" id="GO:0006203">
    <property type="term" value="P:dGTP catabolic process"/>
    <property type="evidence" value="ECO:0007669"/>
    <property type="project" value="TreeGrafter"/>
</dbReference>
<reference evidence="3" key="1">
    <citation type="submission" date="2013-07" db="EMBL/GenBank/DDBJ databases">
        <title>Sub-species coevolution in mutualistic symbiosis.</title>
        <authorList>
            <person name="Murfin K."/>
            <person name="Klassen J."/>
            <person name="Lee M."/>
            <person name="Forst S."/>
            <person name="Stock P."/>
            <person name="Goodrich-Blair H."/>
        </authorList>
    </citation>
    <scope>NUCLEOTIDE SEQUENCE [LARGE SCALE GENOMIC DNA]</scope>
    <source>
        <strain evidence="3">Puntauvense</strain>
    </source>
</reference>
<gene>
    <name evidence="3" type="ORF">XBP1_1670028</name>
</gene>
<dbReference type="EMBL" id="CBSW010000076">
    <property type="protein sequence ID" value="CDG95897.1"/>
    <property type="molecule type" value="Genomic_DNA"/>
</dbReference>
<feature type="domain" description="HD" evidence="2">
    <location>
        <begin position="67"/>
        <end position="192"/>
    </location>
</feature>
<dbReference type="PROSITE" id="PS51831">
    <property type="entry name" value="HD"/>
    <property type="match status" value="1"/>
</dbReference>
<dbReference type="AlphaFoldDB" id="A0A077NCE4"/>
<dbReference type="CDD" id="cd00077">
    <property type="entry name" value="HDc"/>
    <property type="match status" value="1"/>
</dbReference>
<dbReference type="HOGENOM" id="CLU_1414682_0_0_6"/>
<keyword evidence="1 3" id="KW-0378">Hydrolase</keyword>